<evidence type="ECO:0000313" key="2">
    <source>
        <dbReference type="EMBL" id="TWB03710.1"/>
    </source>
</evidence>
<dbReference type="AlphaFoldDB" id="A0A560E342"/>
<organism evidence="2 3">
    <name type="scientific">Bradyrhizobium stylosanthis</name>
    <dbReference type="NCBI Taxonomy" id="1803665"/>
    <lineage>
        <taxon>Bacteria</taxon>
        <taxon>Pseudomonadati</taxon>
        <taxon>Pseudomonadota</taxon>
        <taxon>Alphaproteobacteria</taxon>
        <taxon>Hyphomicrobiales</taxon>
        <taxon>Nitrobacteraceae</taxon>
        <taxon>Bradyrhizobium</taxon>
    </lineage>
</organism>
<proteinExistence type="predicted"/>
<reference evidence="2 3" key="1">
    <citation type="submission" date="2019-06" db="EMBL/GenBank/DDBJ databases">
        <title>Genomic Encyclopedia of Type Strains, Phase IV (KMG-V): Genome sequencing to study the core and pangenomes of soil and plant-associated prokaryotes.</title>
        <authorList>
            <person name="Whitman W."/>
        </authorList>
    </citation>
    <scope>NUCLEOTIDE SEQUENCE [LARGE SCALE GENOMIC DNA]</scope>
    <source>
        <strain evidence="2 3">BR 510</strain>
    </source>
</reference>
<dbReference type="EMBL" id="VITK01000002">
    <property type="protein sequence ID" value="TWB03710.1"/>
    <property type="molecule type" value="Genomic_DNA"/>
</dbReference>
<protein>
    <submittedName>
        <fullName evidence="2">Uncharacterized protein</fullName>
    </submittedName>
</protein>
<feature type="transmembrane region" description="Helical" evidence="1">
    <location>
        <begin position="6"/>
        <end position="28"/>
    </location>
</feature>
<comment type="caution">
    <text evidence="2">The sequence shown here is derived from an EMBL/GenBank/DDBJ whole genome shotgun (WGS) entry which is preliminary data.</text>
</comment>
<name>A0A560E342_9BRAD</name>
<evidence type="ECO:0000313" key="3">
    <source>
        <dbReference type="Proteomes" id="UP000319949"/>
    </source>
</evidence>
<keyword evidence="1" id="KW-0472">Membrane</keyword>
<accession>A0A560E342</accession>
<evidence type="ECO:0000256" key="1">
    <source>
        <dbReference type="SAM" id="Phobius"/>
    </source>
</evidence>
<keyword evidence="3" id="KW-1185">Reference proteome</keyword>
<dbReference type="STRING" id="1803665.GCA_001641335_02342"/>
<keyword evidence="1" id="KW-0812">Transmembrane</keyword>
<sequence>MTVSYLDLFLAFIGLVFGVPSALPGLFFRTEDTSRRAS</sequence>
<dbReference type="Proteomes" id="UP000319949">
    <property type="component" value="Unassembled WGS sequence"/>
</dbReference>
<gene>
    <name evidence="2" type="ORF">FBZ96_102183</name>
</gene>
<keyword evidence="1" id="KW-1133">Transmembrane helix</keyword>